<dbReference type="InterPro" id="IPR050549">
    <property type="entry name" value="MFS_Trehalose_Transporter"/>
</dbReference>
<dbReference type="PANTHER" id="PTHR48021">
    <property type="match status" value="1"/>
</dbReference>
<proteinExistence type="predicted"/>
<dbReference type="PROSITE" id="PS00216">
    <property type="entry name" value="SUGAR_TRANSPORT_1"/>
    <property type="match status" value="1"/>
</dbReference>
<dbReference type="SUPFAM" id="SSF103473">
    <property type="entry name" value="MFS general substrate transporter"/>
    <property type="match status" value="1"/>
</dbReference>
<accession>A0A9P0X672</accession>
<comment type="subcellular location">
    <subcellularLocation>
        <location evidence="1">Membrane</location>
        <topology evidence="1">Multi-pass membrane protein</topology>
    </subcellularLocation>
</comment>
<organism evidence="7 8">
    <name type="scientific">Pieris brassicae</name>
    <name type="common">White butterfly</name>
    <name type="synonym">Large white butterfly</name>
    <dbReference type="NCBI Taxonomy" id="7116"/>
    <lineage>
        <taxon>Eukaryota</taxon>
        <taxon>Metazoa</taxon>
        <taxon>Ecdysozoa</taxon>
        <taxon>Arthropoda</taxon>
        <taxon>Hexapoda</taxon>
        <taxon>Insecta</taxon>
        <taxon>Pterygota</taxon>
        <taxon>Neoptera</taxon>
        <taxon>Endopterygota</taxon>
        <taxon>Lepidoptera</taxon>
        <taxon>Glossata</taxon>
        <taxon>Ditrysia</taxon>
        <taxon>Papilionoidea</taxon>
        <taxon>Pieridae</taxon>
        <taxon>Pierinae</taxon>
        <taxon>Pieris</taxon>
    </lineage>
</organism>
<feature type="transmembrane region" description="Helical" evidence="5">
    <location>
        <begin position="359"/>
        <end position="378"/>
    </location>
</feature>
<dbReference type="InterPro" id="IPR036259">
    <property type="entry name" value="MFS_trans_sf"/>
</dbReference>
<dbReference type="Pfam" id="PF00083">
    <property type="entry name" value="Sugar_tr"/>
    <property type="match status" value="1"/>
</dbReference>
<gene>
    <name evidence="7" type="ORF">PIBRA_LOCUS2413</name>
</gene>
<name>A0A9P0X672_PIEBR</name>
<evidence type="ECO:0000256" key="2">
    <source>
        <dbReference type="ARBA" id="ARBA00022692"/>
    </source>
</evidence>
<dbReference type="Proteomes" id="UP001152562">
    <property type="component" value="Unassembled WGS sequence"/>
</dbReference>
<protein>
    <recommendedName>
        <fullName evidence="6">Major facilitator superfamily (MFS) profile domain-containing protein</fullName>
    </recommendedName>
</protein>
<dbReference type="PANTHER" id="PTHR48021:SF1">
    <property type="entry name" value="GH07001P-RELATED"/>
    <property type="match status" value="1"/>
</dbReference>
<reference evidence="7" key="1">
    <citation type="submission" date="2022-05" db="EMBL/GenBank/DDBJ databases">
        <authorList>
            <person name="Okamura Y."/>
        </authorList>
    </citation>
    <scope>NUCLEOTIDE SEQUENCE</scope>
</reference>
<dbReference type="InterPro" id="IPR020846">
    <property type="entry name" value="MFS_dom"/>
</dbReference>
<feature type="transmembrane region" description="Helical" evidence="5">
    <location>
        <begin position="289"/>
        <end position="308"/>
    </location>
</feature>
<evidence type="ECO:0000313" key="7">
    <source>
        <dbReference type="EMBL" id="CAH3997120.1"/>
    </source>
</evidence>
<dbReference type="InterPro" id="IPR005829">
    <property type="entry name" value="Sugar_transporter_CS"/>
</dbReference>
<dbReference type="InterPro" id="IPR011701">
    <property type="entry name" value="MFS"/>
</dbReference>
<dbReference type="GO" id="GO:0016020">
    <property type="term" value="C:membrane"/>
    <property type="evidence" value="ECO:0007669"/>
    <property type="project" value="UniProtKB-SubCell"/>
</dbReference>
<evidence type="ECO:0000256" key="3">
    <source>
        <dbReference type="ARBA" id="ARBA00022989"/>
    </source>
</evidence>
<evidence type="ECO:0000259" key="6">
    <source>
        <dbReference type="PROSITE" id="PS50850"/>
    </source>
</evidence>
<evidence type="ECO:0000313" key="8">
    <source>
        <dbReference type="Proteomes" id="UP001152562"/>
    </source>
</evidence>
<dbReference type="Gene3D" id="1.20.1250.20">
    <property type="entry name" value="MFS general substrate transporter like domains"/>
    <property type="match status" value="2"/>
</dbReference>
<feature type="transmembrane region" description="Helical" evidence="5">
    <location>
        <begin position="7"/>
        <end position="29"/>
    </location>
</feature>
<evidence type="ECO:0000256" key="5">
    <source>
        <dbReference type="SAM" id="Phobius"/>
    </source>
</evidence>
<dbReference type="InterPro" id="IPR005828">
    <property type="entry name" value="MFS_sugar_transport-like"/>
</dbReference>
<comment type="caution">
    <text evidence="7">The sequence shown here is derived from an EMBL/GenBank/DDBJ whole genome shotgun (WGS) entry which is preliminary data.</text>
</comment>
<feature type="transmembrane region" description="Helical" evidence="5">
    <location>
        <begin position="52"/>
        <end position="72"/>
    </location>
</feature>
<feature type="domain" description="Major facilitator superfamily (MFS) profile" evidence="6">
    <location>
        <begin position="1"/>
        <end position="382"/>
    </location>
</feature>
<keyword evidence="8" id="KW-1185">Reference proteome</keyword>
<feature type="transmembrane region" description="Helical" evidence="5">
    <location>
        <begin position="320"/>
        <end position="339"/>
    </location>
</feature>
<sequence>MEDGRKLQYVVTCAVSILTSTTGFVNTWATPMVMKILLSETDFQFDDEEMKWFFRIAPIVLVVGTVLAGYICDKFGRRTILLTAIVIAAFGSIFAALSSAIWMLYIMEILWTFSLAIVWNVGNIYMAEIVDPDIRGGLTLATRSAIYPIPESPYYLLKVGKEDQARKELSRLQQNSRTEDIDTQFEKNEDASLIITFGLKLFYILSGTAVIQGLYRTILKEGDMDLTLTNMIQIDLGIKVGVDILSALLVDRVGRRILLLWSFIGCSLSIAVIALYFGVRDYYTQAIQSIGYITFAALIIFLISNSFGLASIKEVIEVELFPLNVRVMAVVTLYVFGVIDYPLQIGFMKFEDSAGRVSVFWTLAVIAILGFIFTYFVLPETKRKSLKEIQEMLRGDDNVSEQEITTIQERTERFRDRVISG</sequence>
<evidence type="ECO:0000256" key="1">
    <source>
        <dbReference type="ARBA" id="ARBA00004141"/>
    </source>
</evidence>
<feature type="transmembrane region" description="Helical" evidence="5">
    <location>
        <begin position="79"/>
        <end position="103"/>
    </location>
</feature>
<feature type="transmembrane region" description="Helical" evidence="5">
    <location>
        <begin position="191"/>
        <end position="211"/>
    </location>
</feature>
<dbReference type="PROSITE" id="PS50850">
    <property type="entry name" value="MFS"/>
    <property type="match status" value="1"/>
</dbReference>
<keyword evidence="2 5" id="KW-0812">Transmembrane</keyword>
<dbReference type="Pfam" id="PF07690">
    <property type="entry name" value="MFS_1"/>
    <property type="match status" value="1"/>
</dbReference>
<keyword evidence="3 5" id="KW-1133">Transmembrane helix</keyword>
<dbReference type="EMBL" id="CALOZG010000003">
    <property type="protein sequence ID" value="CAH3997120.1"/>
    <property type="molecule type" value="Genomic_DNA"/>
</dbReference>
<dbReference type="AlphaFoldDB" id="A0A9P0X672"/>
<evidence type="ECO:0000256" key="4">
    <source>
        <dbReference type="ARBA" id="ARBA00023136"/>
    </source>
</evidence>
<dbReference type="GO" id="GO:0022857">
    <property type="term" value="F:transmembrane transporter activity"/>
    <property type="evidence" value="ECO:0007669"/>
    <property type="project" value="InterPro"/>
</dbReference>
<keyword evidence="4 5" id="KW-0472">Membrane</keyword>
<feature type="transmembrane region" description="Helical" evidence="5">
    <location>
        <begin position="257"/>
        <end position="277"/>
    </location>
</feature>